<dbReference type="EMBL" id="VUMD01000014">
    <property type="protein sequence ID" value="MSS37776.1"/>
    <property type="molecule type" value="Genomic_DNA"/>
</dbReference>
<organism evidence="9 10">
    <name type="scientific">Clostridium porci</name>
    <dbReference type="NCBI Taxonomy" id="2605778"/>
    <lineage>
        <taxon>Bacteria</taxon>
        <taxon>Bacillati</taxon>
        <taxon>Bacillota</taxon>
        <taxon>Clostridia</taxon>
        <taxon>Eubacteriales</taxon>
        <taxon>Clostridiaceae</taxon>
        <taxon>Clostridium</taxon>
    </lineage>
</organism>
<evidence type="ECO:0000256" key="3">
    <source>
        <dbReference type="ARBA" id="ARBA00022723"/>
    </source>
</evidence>
<feature type="domain" description="Isochorismatase-like" evidence="8">
    <location>
        <begin position="6"/>
        <end position="172"/>
    </location>
</feature>
<evidence type="ECO:0000313" key="10">
    <source>
        <dbReference type="Proteomes" id="UP000429958"/>
    </source>
</evidence>
<dbReference type="Gene3D" id="3.40.50.850">
    <property type="entry name" value="Isochorismatase-like"/>
    <property type="match status" value="1"/>
</dbReference>
<evidence type="ECO:0000256" key="2">
    <source>
        <dbReference type="ARBA" id="ARBA00022642"/>
    </source>
</evidence>
<dbReference type="SUPFAM" id="SSF52499">
    <property type="entry name" value="Isochorismatase-like hydrolases"/>
    <property type="match status" value="1"/>
</dbReference>
<reference evidence="9 10" key="1">
    <citation type="submission" date="2019-08" db="EMBL/GenBank/DDBJ databases">
        <title>In-depth cultivation of the pig gut microbiome towards novel bacterial diversity and tailored functional studies.</title>
        <authorList>
            <person name="Wylensek D."/>
            <person name="Hitch T.C.A."/>
            <person name="Clavel T."/>
        </authorList>
    </citation>
    <scope>NUCLEOTIDE SEQUENCE [LARGE SCALE GENOMIC DNA]</scope>
    <source>
        <strain evidence="9 10">WCA-389-WT-23D1</strain>
    </source>
</reference>
<dbReference type="InterPro" id="IPR000868">
    <property type="entry name" value="Isochorismatase-like_dom"/>
</dbReference>
<keyword evidence="3" id="KW-0479">Metal-binding</keyword>
<dbReference type="InterPro" id="IPR036380">
    <property type="entry name" value="Isochorismatase-like_sf"/>
</dbReference>
<dbReference type="AlphaFoldDB" id="A0A7X2NN71"/>
<protein>
    <recommendedName>
        <fullName evidence="6">nicotinamidase</fullName>
        <ecNumber evidence="6">3.5.1.19</ecNumber>
    </recommendedName>
    <alternativeName>
        <fullName evidence="7">Nicotinamide deamidase</fullName>
    </alternativeName>
</protein>
<sequence>MTRKYLIVVDMQEDFVYGTLGTPEARNIVPVVVNMVKEFDGNVILTRDSHQSDYLETQEGKFLPVKHCISCSDGWNFIEPLEAMQMKSHFPIYVKETFGSVNLAVDLRAEHIKQEIESIEMIGVCTDICVISNALLLKAYLPEVPIIVHANGCAGVTPKKHEAALEVMRSCQIIVKG</sequence>
<comment type="caution">
    <text evidence="9">The sequence shown here is derived from an EMBL/GenBank/DDBJ whole genome shotgun (WGS) entry which is preliminary data.</text>
</comment>
<accession>A0A7X2NN71</accession>
<dbReference type="CDD" id="cd00431">
    <property type="entry name" value="cysteine_hydrolases"/>
    <property type="match status" value="1"/>
</dbReference>
<keyword evidence="2" id="KW-0662">Pyridine nucleotide biosynthesis</keyword>
<dbReference type="GO" id="GO:0019363">
    <property type="term" value="P:pyridine nucleotide biosynthetic process"/>
    <property type="evidence" value="ECO:0007669"/>
    <property type="project" value="UniProtKB-KW"/>
</dbReference>
<evidence type="ECO:0000256" key="6">
    <source>
        <dbReference type="ARBA" id="ARBA00039017"/>
    </source>
</evidence>
<dbReference type="EC" id="3.5.1.19" evidence="6"/>
<comment type="pathway">
    <text evidence="5">Cofactor biosynthesis; nicotinate biosynthesis; nicotinate from nicotinamide: step 1/1.</text>
</comment>
<dbReference type="PANTHER" id="PTHR11080:SF2">
    <property type="entry name" value="LD05707P"/>
    <property type="match status" value="1"/>
</dbReference>
<dbReference type="Proteomes" id="UP000429958">
    <property type="component" value="Unassembled WGS sequence"/>
</dbReference>
<keyword evidence="4 9" id="KW-0378">Hydrolase</keyword>
<evidence type="ECO:0000256" key="7">
    <source>
        <dbReference type="ARBA" id="ARBA00043224"/>
    </source>
</evidence>
<name>A0A7X2NN71_9CLOT</name>
<dbReference type="PANTHER" id="PTHR11080">
    <property type="entry name" value="PYRAZINAMIDASE/NICOTINAMIDASE"/>
    <property type="match status" value="1"/>
</dbReference>
<dbReference type="InterPro" id="IPR052347">
    <property type="entry name" value="Isochorismatase_Nicotinamidase"/>
</dbReference>
<dbReference type="GO" id="GO:0046872">
    <property type="term" value="F:metal ion binding"/>
    <property type="evidence" value="ECO:0007669"/>
    <property type="project" value="UniProtKB-KW"/>
</dbReference>
<evidence type="ECO:0000256" key="4">
    <source>
        <dbReference type="ARBA" id="ARBA00022801"/>
    </source>
</evidence>
<evidence type="ECO:0000259" key="8">
    <source>
        <dbReference type="Pfam" id="PF00857"/>
    </source>
</evidence>
<keyword evidence="10" id="KW-1185">Reference proteome</keyword>
<dbReference type="Pfam" id="PF00857">
    <property type="entry name" value="Isochorismatase"/>
    <property type="match status" value="1"/>
</dbReference>
<comment type="similarity">
    <text evidence="1">Belongs to the isochorismatase family.</text>
</comment>
<dbReference type="RefSeq" id="WP_154473222.1">
    <property type="nucleotide sequence ID" value="NZ_DBEWUL010000078.1"/>
</dbReference>
<gene>
    <name evidence="9" type="ORF">FYJ39_14665</name>
</gene>
<proteinExistence type="inferred from homology"/>
<evidence type="ECO:0000313" key="9">
    <source>
        <dbReference type="EMBL" id="MSS37776.1"/>
    </source>
</evidence>
<evidence type="ECO:0000256" key="5">
    <source>
        <dbReference type="ARBA" id="ARBA00037900"/>
    </source>
</evidence>
<dbReference type="GO" id="GO:0008936">
    <property type="term" value="F:nicotinamidase activity"/>
    <property type="evidence" value="ECO:0007669"/>
    <property type="project" value="UniProtKB-EC"/>
</dbReference>
<evidence type="ECO:0000256" key="1">
    <source>
        <dbReference type="ARBA" id="ARBA00006336"/>
    </source>
</evidence>